<proteinExistence type="predicted"/>
<organism evidence="1 2">
    <name type="scientific">Rangifer tarandus platyrhynchus</name>
    <name type="common">Svalbard reindeer</name>
    <dbReference type="NCBI Taxonomy" id="3082113"/>
    <lineage>
        <taxon>Eukaryota</taxon>
        <taxon>Metazoa</taxon>
        <taxon>Chordata</taxon>
        <taxon>Craniata</taxon>
        <taxon>Vertebrata</taxon>
        <taxon>Euteleostomi</taxon>
        <taxon>Mammalia</taxon>
        <taxon>Eutheria</taxon>
        <taxon>Laurasiatheria</taxon>
        <taxon>Artiodactyla</taxon>
        <taxon>Ruminantia</taxon>
        <taxon>Pecora</taxon>
        <taxon>Cervidae</taxon>
        <taxon>Odocoileinae</taxon>
        <taxon>Rangifer</taxon>
    </lineage>
</organism>
<keyword evidence="2" id="KW-1185">Reference proteome</keyword>
<reference evidence="1" key="1">
    <citation type="submission" date="2023-04" db="EMBL/GenBank/DDBJ databases">
        <authorList>
            <consortium name="ELIXIR-Norway"/>
        </authorList>
    </citation>
    <scope>NUCLEOTIDE SEQUENCE [LARGE SCALE GENOMIC DNA]</scope>
</reference>
<sequence>MCQLAQRLPARLSNWEQQGSCELLSSAPGCRINMEKHSHLAIKSSYSDLVINVGKVTLGESNRKKLQKVQREKEKVKVIQAACALLNSGGGVIQLEMANNDENLVEMGLDLEAALRTLILFSNLQAFFKTKQQGKCYYIFVKSWSTDAFLKTFLLSPAFVA</sequence>
<dbReference type="PANTHER" id="PTHR12155">
    <property type="entry name" value="SCHLAFEN"/>
    <property type="match status" value="1"/>
</dbReference>
<dbReference type="PANTHER" id="PTHR12155:SF43">
    <property type="entry name" value="SCHLAFEN FAMILY MEMBER 13"/>
    <property type="match status" value="1"/>
</dbReference>
<dbReference type="InterPro" id="IPR029684">
    <property type="entry name" value="Schlafen"/>
</dbReference>
<protein>
    <submittedName>
        <fullName evidence="1">Uncharacterized protein</fullName>
    </submittedName>
</protein>
<evidence type="ECO:0000313" key="2">
    <source>
        <dbReference type="Proteomes" id="UP001176941"/>
    </source>
</evidence>
<dbReference type="EMBL" id="OX459957">
    <property type="protein sequence ID" value="CAI9162622.1"/>
    <property type="molecule type" value="Genomic_DNA"/>
</dbReference>
<dbReference type="Proteomes" id="UP001176941">
    <property type="component" value="Chromosome 21"/>
</dbReference>
<evidence type="ECO:0000313" key="1">
    <source>
        <dbReference type="EMBL" id="CAI9162622.1"/>
    </source>
</evidence>
<name>A0ABN8YM24_RANTA</name>
<accession>A0ABN8YM24</accession>
<gene>
    <name evidence="1" type="ORF">MRATA1EN1_LOCUS11584</name>
</gene>